<comment type="pathway">
    <text evidence="1 6">Carbohydrate biosynthesis; dTDP-L-rhamnose biosynthesis.</text>
</comment>
<evidence type="ECO:0000256" key="2">
    <source>
        <dbReference type="ARBA" id="ARBA00010944"/>
    </source>
</evidence>
<dbReference type="InterPro" id="IPR029903">
    <property type="entry name" value="RmlD-like-bd"/>
</dbReference>
<keyword evidence="6" id="KW-0521">NADP</keyword>
<comment type="similarity">
    <text evidence="2 6">Belongs to the dTDP-4-dehydrorhamnose reductase family.</text>
</comment>
<dbReference type="PANTHER" id="PTHR10491">
    <property type="entry name" value="DTDP-4-DEHYDRORHAMNOSE REDUCTASE"/>
    <property type="match status" value="1"/>
</dbReference>
<feature type="domain" description="RmlD-like substrate binding" evidence="7">
    <location>
        <begin position="1"/>
        <end position="281"/>
    </location>
</feature>
<evidence type="ECO:0000256" key="3">
    <source>
        <dbReference type="ARBA" id="ARBA00012929"/>
    </source>
</evidence>
<evidence type="ECO:0000313" key="8">
    <source>
        <dbReference type="EMBL" id="MBW4768400.1"/>
    </source>
</evidence>
<dbReference type="InterPro" id="IPR005913">
    <property type="entry name" value="dTDP_dehydrorham_reduct"/>
</dbReference>
<name>A0ABS6YA09_9BACT</name>
<organism evidence="8 9">
    <name type="scientific">Hoylesella nanceiensis</name>
    <dbReference type="NCBI Taxonomy" id="425941"/>
    <lineage>
        <taxon>Bacteria</taxon>
        <taxon>Pseudomonadati</taxon>
        <taxon>Bacteroidota</taxon>
        <taxon>Bacteroidia</taxon>
        <taxon>Bacteroidales</taxon>
        <taxon>Prevotellaceae</taxon>
        <taxon>Hoylesella</taxon>
    </lineage>
</organism>
<dbReference type="Pfam" id="PF04321">
    <property type="entry name" value="RmlD_sub_bind"/>
    <property type="match status" value="1"/>
</dbReference>
<comment type="function">
    <text evidence="6">Catalyzes the reduction of dTDP-6-deoxy-L-lyxo-4-hexulose to yield dTDP-L-rhamnose.</text>
</comment>
<dbReference type="PANTHER" id="PTHR10491:SF4">
    <property type="entry name" value="METHIONINE ADENOSYLTRANSFERASE 2 SUBUNIT BETA"/>
    <property type="match status" value="1"/>
</dbReference>
<reference evidence="8 9" key="1">
    <citation type="submission" date="2021-07" db="EMBL/GenBank/DDBJ databases">
        <title>Genomic diversity and antimicrobial resistance of Prevotella spp. isolated from chronic lung disease airways.</title>
        <authorList>
            <person name="Webb K.A."/>
            <person name="Olagoke O.S."/>
            <person name="Baird T."/>
            <person name="Neill J."/>
            <person name="Pham A."/>
            <person name="Wells T.J."/>
            <person name="Ramsay K.A."/>
            <person name="Bell S.C."/>
            <person name="Sarovich D.S."/>
            <person name="Price E.P."/>
        </authorList>
    </citation>
    <scope>NUCLEOTIDE SEQUENCE [LARGE SCALE GENOMIC DNA]</scope>
    <source>
        <strain evidence="8 9">SCHI0011.S.12</strain>
    </source>
</reference>
<evidence type="ECO:0000256" key="1">
    <source>
        <dbReference type="ARBA" id="ARBA00004781"/>
    </source>
</evidence>
<evidence type="ECO:0000256" key="6">
    <source>
        <dbReference type="RuleBase" id="RU364082"/>
    </source>
</evidence>
<dbReference type="Proteomes" id="UP000788426">
    <property type="component" value="Unassembled WGS sequence"/>
</dbReference>
<keyword evidence="6 8" id="KW-0560">Oxidoreductase</keyword>
<dbReference type="CDD" id="cd05254">
    <property type="entry name" value="dTDP_HR_like_SDR_e"/>
    <property type="match status" value="1"/>
</dbReference>
<comment type="caution">
    <text evidence="8">The sequence shown here is derived from an EMBL/GenBank/DDBJ whole genome shotgun (WGS) entry which is preliminary data.</text>
</comment>
<protein>
    <recommendedName>
        <fullName evidence="4 6">dTDP-4-dehydrorhamnose reductase</fullName>
        <ecNumber evidence="3 6">1.1.1.133</ecNumber>
    </recommendedName>
</protein>
<keyword evidence="9" id="KW-1185">Reference proteome</keyword>
<dbReference type="EMBL" id="JAHXCT010000001">
    <property type="protein sequence ID" value="MBW4768400.1"/>
    <property type="molecule type" value="Genomic_DNA"/>
</dbReference>
<dbReference type="GO" id="GO:0008831">
    <property type="term" value="F:dTDP-4-dehydrorhamnose reductase activity"/>
    <property type="evidence" value="ECO:0007669"/>
    <property type="project" value="UniProtKB-EC"/>
</dbReference>
<evidence type="ECO:0000259" key="7">
    <source>
        <dbReference type="Pfam" id="PF04321"/>
    </source>
</evidence>
<sequence>MRILVTGSKGQLGSEMVALQAQETQHQWFNLDINELDITDKNAVEQFVLSNKIDGIINCAAYTNVDKAEEDVALCYKVNRDAPQYLAQAIEKVGGFIIHISTDYVFDGTNNIPYTEQDKPNPVTIYGKSKIEGEQYVCESCKQHIIIRTAWVYSSYGKNFVKTMIKLGKEKPSLGVIFDQIGSPTYARDLAKAIITIVNQGIIPGIYNFSNEGVISWYDFTKHIHQLANITSCEVAPIHTADYPTLAQRPHFSVLDKTKIKNTYNIEIPYWRDSLEECIQLLEQ</sequence>
<comment type="catalytic activity">
    <reaction evidence="5">
        <text>dTDP-beta-L-rhamnose + NADP(+) = dTDP-4-dehydro-beta-L-rhamnose + NADPH + H(+)</text>
        <dbReference type="Rhea" id="RHEA:21796"/>
        <dbReference type="ChEBI" id="CHEBI:15378"/>
        <dbReference type="ChEBI" id="CHEBI:57510"/>
        <dbReference type="ChEBI" id="CHEBI:57783"/>
        <dbReference type="ChEBI" id="CHEBI:58349"/>
        <dbReference type="ChEBI" id="CHEBI:62830"/>
        <dbReference type="EC" id="1.1.1.133"/>
    </reaction>
</comment>
<evidence type="ECO:0000256" key="5">
    <source>
        <dbReference type="ARBA" id="ARBA00048200"/>
    </source>
</evidence>
<accession>A0ABS6YA09</accession>
<dbReference type="RefSeq" id="WP_219479146.1">
    <property type="nucleotide sequence ID" value="NZ_CAUTEZ010000003.1"/>
</dbReference>
<gene>
    <name evidence="8" type="primary">rfbD</name>
    <name evidence="8" type="ORF">KZO38_01265</name>
</gene>
<evidence type="ECO:0000313" key="9">
    <source>
        <dbReference type="Proteomes" id="UP000788426"/>
    </source>
</evidence>
<evidence type="ECO:0000256" key="4">
    <source>
        <dbReference type="ARBA" id="ARBA00017099"/>
    </source>
</evidence>
<dbReference type="NCBIfam" id="TIGR01214">
    <property type="entry name" value="rmlD"/>
    <property type="match status" value="1"/>
</dbReference>
<dbReference type="EC" id="1.1.1.133" evidence="3 6"/>
<proteinExistence type="inferred from homology"/>